<feature type="compositionally biased region" description="Polar residues" evidence="1">
    <location>
        <begin position="15"/>
        <end position="31"/>
    </location>
</feature>
<dbReference type="Proteomes" id="UP000620550">
    <property type="component" value="Unassembled WGS sequence"/>
</dbReference>
<sequence length="60" mass="6771">MHTVKMVKELVNITNNSFDQNRPSGKSSPTTKDGAKAISKTKIYIVNTVFFNKMKALKIR</sequence>
<evidence type="ECO:0000313" key="3">
    <source>
        <dbReference type="Proteomes" id="UP000620550"/>
    </source>
</evidence>
<evidence type="ECO:0000256" key="1">
    <source>
        <dbReference type="SAM" id="MobiDB-lite"/>
    </source>
</evidence>
<organism evidence="2 3">
    <name type="scientific">Sphingobacterium griseoflavum</name>
    <dbReference type="NCBI Taxonomy" id="1474952"/>
    <lineage>
        <taxon>Bacteria</taxon>
        <taxon>Pseudomonadati</taxon>
        <taxon>Bacteroidota</taxon>
        <taxon>Sphingobacteriia</taxon>
        <taxon>Sphingobacteriales</taxon>
        <taxon>Sphingobacteriaceae</taxon>
        <taxon>Sphingobacterium</taxon>
    </lineage>
</organism>
<gene>
    <name evidence="2" type="ORF">GCM10017764_02830</name>
</gene>
<feature type="region of interest" description="Disordered" evidence="1">
    <location>
        <begin position="15"/>
        <end position="34"/>
    </location>
</feature>
<keyword evidence="3" id="KW-1185">Reference proteome</keyword>
<protein>
    <submittedName>
        <fullName evidence="2">Uncharacterized protein</fullName>
    </submittedName>
</protein>
<name>A0ABQ3HSX5_9SPHI</name>
<evidence type="ECO:0000313" key="2">
    <source>
        <dbReference type="EMBL" id="GHE23315.1"/>
    </source>
</evidence>
<accession>A0ABQ3HSX5</accession>
<comment type="caution">
    <text evidence="2">The sequence shown here is derived from an EMBL/GenBank/DDBJ whole genome shotgun (WGS) entry which is preliminary data.</text>
</comment>
<dbReference type="EMBL" id="BNAF01000001">
    <property type="protein sequence ID" value="GHE23315.1"/>
    <property type="molecule type" value="Genomic_DNA"/>
</dbReference>
<reference evidence="3" key="1">
    <citation type="journal article" date="2019" name="Int. J. Syst. Evol. Microbiol.">
        <title>The Global Catalogue of Microorganisms (GCM) 10K type strain sequencing project: providing services to taxonomists for standard genome sequencing and annotation.</title>
        <authorList>
            <consortium name="The Broad Institute Genomics Platform"/>
            <consortium name="The Broad Institute Genome Sequencing Center for Infectious Disease"/>
            <person name="Wu L."/>
            <person name="Ma J."/>
        </authorList>
    </citation>
    <scope>NUCLEOTIDE SEQUENCE [LARGE SCALE GENOMIC DNA]</scope>
    <source>
        <strain evidence="3">CGMCC 1.12966</strain>
    </source>
</reference>
<proteinExistence type="predicted"/>